<feature type="compositionally biased region" description="Basic and acidic residues" evidence="1">
    <location>
        <begin position="165"/>
        <end position="202"/>
    </location>
</feature>
<feature type="compositionally biased region" description="Low complexity" evidence="1">
    <location>
        <begin position="45"/>
        <end position="87"/>
    </location>
</feature>
<evidence type="ECO:0000313" key="5">
    <source>
        <dbReference type="Proteomes" id="UP001484097"/>
    </source>
</evidence>
<evidence type="ECO:0000256" key="2">
    <source>
        <dbReference type="SAM" id="SignalP"/>
    </source>
</evidence>
<sequence>MTQHTGIPSKYTKTLALSGTGVLALALLTGCSVADDGTPEADSGTSATAETSPTTAETSSPSATDDSGTPSASTTSPNTSTGAATTTGEDPIFAALDALLAEHSDAVIVQVDREDDDTFFDLEAVIGDRVVDFDVSTDGSVRENDDDDDGDDVRRAGEAQVTAEEAARAALEGRDGQSIDSMELDKDNGTLRWEVDLDRDGGDDGDELSVDAATGEVTQGH</sequence>
<feature type="region of interest" description="Disordered" evidence="1">
    <location>
        <begin position="33"/>
        <end position="88"/>
    </location>
</feature>
<dbReference type="InterPro" id="IPR025711">
    <property type="entry name" value="PepSY"/>
</dbReference>
<feature type="chain" id="PRO_5047182352" evidence="2">
    <location>
        <begin position="35"/>
        <end position="221"/>
    </location>
</feature>
<protein>
    <submittedName>
        <fullName evidence="4">PepSY domain-containing protein</fullName>
    </submittedName>
</protein>
<dbReference type="Proteomes" id="UP001484097">
    <property type="component" value="Unassembled WGS sequence"/>
</dbReference>
<dbReference type="Pfam" id="PF03413">
    <property type="entry name" value="PepSY"/>
    <property type="match status" value="1"/>
</dbReference>
<dbReference type="Gene3D" id="3.10.450.40">
    <property type="match status" value="1"/>
</dbReference>
<evidence type="ECO:0000256" key="1">
    <source>
        <dbReference type="SAM" id="MobiDB-lite"/>
    </source>
</evidence>
<dbReference type="EMBL" id="JBDXMX010000009">
    <property type="protein sequence ID" value="MEO9249114.1"/>
    <property type="molecule type" value="Genomic_DNA"/>
</dbReference>
<feature type="region of interest" description="Disordered" evidence="1">
    <location>
        <begin position="137"/>
        <end position="221"/>
    </location>
</feature>
<keyword evidence="2" id="KW-0732">Signal</keyword>
<dbReference type="RefSeq" id="WP_347921801.1">
    <property type="nucleotide sequence ID" value="NZ_JBDXMX010000009.1"/>
</dbReference>
<name>A0ABV0INC8_9MICC</name>
<gene>
    <name evidence="4" type="ORF">ABDK96_15625</name>
</gene>
<organism evidence="4 5">
    <name type="scientific">Citricoccus nitrophenolicus</name>
    <dbReference type="NCBI Taxonomy" id="863575"/>
    <lineage>
        <taxon>Bacteria</taxon>
        <taxon>Bacillati</taxon>
        <taxon>Actinomycetota</taxon>
        <taxon>Actinomycetes</taxon>
        <taxon>Micrococcales</taxon>
        <taxon>Micrococcaceae</taxon>
        <taxon>Citricoccus</taxon>
    </lineage>
</organism>
<comment type="caution">
    <text evidence="4">The sequence shown here is derived from an EMBL/GenBank/DDBJ whole genome shotgun (WGS) entry which is preliminary data.</text>
</comment>
<feature type="domain" description="PepSY" evidence="3">
    <location>
        <begin position="161"/>
        <end position="217"/>
    </location>
</feature>
<evidence type="ECO:0000313" key="4">
    <source>
        <dbReference type="EMBL" id="MEO9249114.1"/>
    </source>
</evidence>
<evidence type="ECO:0000259" key="3">
    <source>
        <dbReference type="Pfam" id="PF03413"/>
    </source>
</evidence>
<feature type="signal peptide" evidence="2">
    <location>
        <begin position="1"/>
        <end position="34"/>
    </location>
</feature>
<proteinExistence type="predicted"/>
<keyword evidence="5" id="KW-1185">Reference proteome</keyword>
<reference evidence="4 5" key="1">
    <citation type="submission" date="2024-05" db="EMBL/GenBank/DDBJ databases">
        <authorList>
            <person name="Yi C."/>
        </authorList>
    </citation>
    <scope>NUCLEOTIDE SEQUENCE [LARGE SCALE GENOMIC DNA]</scope>
    <source>
        <strain evidence="4 5">XS13</strain>
    </source>
</reference>
<accession>A0ABV0INC8</accession>